<feature type="transmembrane region" description="Helical" evidence="6">
    <location>
        <begin position="358"/>
        <end position="378"/>
    </location>
</feature>
<evidence type="ECO:0000256" key="6">
    <source>
        <dbReference type="SAM" id="Phobius"/>
    </source>
</evidence>
<reference evidence="7 8" key="1">
    <citation type="submission" date="2018-09" db="EMBL/GenBank/DDBJ databases">
        <title>A clostridial neurotoxin that targets Anopheles mosquitoes.</title>
        <authorList>
            <person name="Contreras E."/>
            <person name="Masuyer G."/>
            <person name="Qureshi N."/>
            <person name="Chawla S."/>
            <person name="Lim H.L."/>
            <person name="Chen J."/>
            <person name="Stenmark P."/>
            <person name="Gill S."/>
        </authorList>
    </citation>
    <scope>NUCLEOTIDE SEQUENCE [LARGE SCALE GENOMIC DNA]</scope>
    <source>
        <strain evidence="7 8">Cbm</strain>
    </source>
</reference>
<dbReference type="Pfam" id="PF01943">
    <property type="entry name" value="Polysacc_synt"/>
    <property type="match status" value="1"/>
</dbReference>
<keyword evidence="3 6" id="KW-0812">Transmembrane</keyword>
<dbReference type="EMBL" id="CP032452">
    <property type="protein sequence ID" value="QEZ68367.1"/>
    <property type="molecule type" value="Genomic_DNA"/>
</dbReference>
<evidence type="ECO:0000256" key="2">
    <source>
        <dbReference type="ARBA" id="ARBA00022475"/>
    </source>
</evidence>
<dbReference type="Proteomes" id="UP000326961">
    <property type="component" value="Chromosome"/>
</dbReference>
<feature type="transmembrane region" description="Helical" evidence="6">
    <location>
        <begin position="89"/>
        <end position="111"/>
    </location>
</feature>
<keyword evidence="5 6" id="KW-0472">Membrane</keyword>
<feature type="transmembrane region" description="Helical" evidence="6">
    <location>
        <begin position="187"/>
        <end position="210"/>
    </location>
</feature>
<feature type="transmembrane region" description="Helical" evidence="6">
    <location>
        <begin position="450"/>
        <end position="470"/>
    </location>
</feature>
<protein>
    <submittedName>
        <fullName evidence="7">Uncharacterized protein</fullName>
    </submittedName>
</protein>
<evidence type="ECO:0000256" key="4">
    <source>
        <dbReference type="ARBA" id="ARBA00022989"/>
    </source>
</evidence>
<feature type="transmembrane region" description="Helical" evidence="6">
    <location>
        <begin position="390"/>
        <end position="411"/>
    </location>
</feature>
<feature type="transmembrane region" description="Helical" evidence="6">
    <location>
        <begin position="47"/>
        <end position="69"/>
    </location>
</feature>
<dbReference type="AlphaFoldDB" id="A0A5P3XBL0"/>
<dbReference type="GO" id="GO:0005886">
    <property type="term" value="C:plasma membrane"/>
    <property type="evidence" value="ECO:0007669"/>
    <property type="project" value="UniProtKB-SubCell"/>
</dbReference>
<organism evidence="7 8">
    <name type="scientific">Paraclostridium bifermentans</name>
    <name type="common">Clostridium bifermentans</name>
    <dbReference type="NCBI Taxonomy" id="1490"/>
    <lineage>
        <taxon>Bacteria</taxon>
        <taxon>Bacillati</taxon>
        <taxon>Bacillota</taxon>
        <taxon>Clostridia</taxon>
        <taxon>Peptostreptococcales</taxon>
        <taxon>Peptostreptococcaceae</taxon>
        <taxon>Paraclostridium</taxon>
    </lineage>
</organism>
<name>A0A5P3XBL0_PARBF</name>
<dbReference type="PIRSF" id="PIRSF038958">
    <property type="entry name" value="PG_synth_SpoVB"/>
    <property type="match status" value="1"/>
</dbReference>
<dbReference type="PANTHER" id="PTHR30250">
    <property type="entry name" value="PST FAMILY PREDICTED COLANIC ACID TRANSPORTER"/>
    <property type="match status" value="1"/>
</dbReference>
<evidence type="ECO:0000313" key="8">
    <source>
        <dbReference type="Proteomes" id="UP000326961"/>
    </source>
</evidence>
<sequence length="524" mass="58300">MIGDCMRRKKLIINAIIMTFSTIIFGFISMFFRVYLSKKIGPEGMGLYQLIMSVYIMAVTFSSAGIRIAITRLVAEQVGKGNNKGIRTIVNKGCIYSLFFSIVTSIVLFYGAEYIGNVFLKDARSVLSLKILAYSLPFIGISSCLSGYFYGAREVVKSVSAEILEHLLMMAISIAAITIFVDTNIENICALICVGMAVGNIVSCIYAYILCALKTRPLSRTVCCSNYNECRISDISKIAFPIASSSYIQSGLRTIEDILIPNALRMSGTSISASLSIFGMIKGMALPIINFPAVFLSSFATLIIPEISEAHSLNRNKMVNFIISNVFRITFIISIFASGVFIAFASDIGMAVYSNKDIGPIIRILAPVIPIMYLERIMDGILNSLNKQVALLKINLFDMVIRILIIYFIIPTKGIEGFILVIFVSNIINFGLNMINVLKTTKLQFKMFNWVIKPILCIGVSVILASFIGYNIINKIFISMAIYIAMLIITRCIRIKDLNWVIDSFRLAKDINVHSIKLYSDRYI</sequence>
<keyword evidence="2" id="KW-1003">Cell membrane</keyword>
<dbReference type="InterPro" id="IPR002797">
    <property type="entry name" value="Polysacc_synth"/>
</dbReference>
<accession>A0A5P3XBL0</accession>
<feature type="transmembrane region" description="Helical" evidence="6">
    <location>
        <begin position="12"/>
        <end position="35"/>
    </location>
</feature>
<dbReference type="InterPro" id="IPR024923">
    <property type="entry name" value="PG_synth_SpoVB"/>
</dbReference>
<comment type="subcellular location">
    <subcellularLocation>
        <location evidence="1">Cell membrane</location>
        <topology evidence="1">Multi-pass membrane protein</topology>
    </subcellularLocation>
</comment>
<feature type="transmembrane region" description="Helical" evidence="6">
    <location>
        <begin position="417"/>
        <end position="438"/>
    </location>
</feature>
<evidence type="ECO:0000256" key="5">
    <source>
        <dbReference type="ARBA" id="ARBA00023136"/>
    </source>
</evidence>
<evidence type="ECO:0000256" key="1">
    <source>
        <dbReference type="ARBA" id="ARBA00004651"/>
    </source>
</evidence>
<feature type="transmembrane region" description="Helical" evidence="6">
    <location>
        <begin position="476"/>
        <end position="493"/>
    </location>
</feature>
<keyword evidence="4 6" id="KW-1133">Transmembrane helix</keyword>
<feature type="transmembrane region" description="Helical" evidence="6">
    <location>
        <begin position="131"/>
        <end position="151"/>
    </location>
</feature>
<proteinExistence type="predicted"/>
<feature type="transmembrane region" description="Helical" evidence="6">
    <location>
        <begin position="163"/>
        <end position="181"/>
    </location>
</feature>
<evidence type="ECO:0000256" key="3">
    <source>
        <dbReference type="ARBA" id="ARBA00022692"/>
    </source>
</evidence>
<gene>
    <name evidence="7" type="ORF">D4A35_05215</name>
</gene>
<evidence type="ECO:0000313" key="7">
    <source>
        <dbReference type="EMBL" id="QEZ68367.1"/>
    </source>
</evidence>
<dbReference type="PANTHER" id="PTHR30250:SF21">
    <property type="entry name" value="LIPID II FLIPPASE MURJ"/>
    <property type="match status" value="1"/>
</dbReference>
<dbReference type="InterPro" id="IPR050833">
    <property type="entry name" value="Poly_Biosynth_Transport"/>
</dbReference>
<feature type="transmembrane region" description="Helical" evidence="6">
    <location>
        <begin position="326"/>
        <end position="346"/>
    </location>
</feature>